<dbReference type="Proteomes" id="UP001476798">
    <property type="component" value="Unassembled WGS sequence"/>
</dbReference>
<name>A0ABV0PTW1_9TELE</name>
<evidence type="ECO:0000313" key="3">
    <source>
        <dbReference type="Proteomes" id="UP001476798"/>
    </source>
</evidence>
<protein>
    <submittedName>
        <fullName evidence="2">Uncharacterized protein</fullName>
    </submittedName>
</protein>
<comment type="caution">
    <text evidence="2">The sequence shown here is derived from an EMBL/GenBank/DDBJ whole genome shotgun (WGS) entry which is preliminary data.</text>
</comment>
<accession>A0ABV0PTW1</accession>
<reference evidence="2 3" key="1">
    <citation type="submission" date="2021-06" db="EMBL/GenBank/DDBJ databases">
        <authorList>
            <person name="Palmer J.M."/>
        </authorList>
    </citation>
    <scope>NUCLEOTIDE SEQUENCE [LARGE SCALE GENOMIC DNA]</scope>
    <source>
        <strain evidence="2 3">GA_2019</strain>
        <tissue evidence="2">Muscle</tissue>
    </source>
</reference>
<evidence type="ECO:0000313" key="2">
    <source>
        <dbReference type="EMBL" id="MEQ2186863.1"/>
    </source>
</evidence>
<organism evidence="2 3">
    <name type="scientific">Goodea atripinnis</name>
    <dbReference type="NCBI Taxonomy" id="208336"/>
    <lineage>
        <taxon>Eukaryota</taxon>
        <taxon>Metazoa</taxon>
        <taxon>Chordata</taxon>
        <taxon>Craniata</taxon>
        <taxon>Vertebrata</taxon>
        <taxon>Euteleostomi</taxon>
        <taxon>Actinopterygii</taxon>
        <taxon>Neopterygii</taxon>
        <taxon>Teleostei</taxon>
        <taxon>Neoteleostei</taxon>
        <taxon>Acanthomorphata</taxon>
        <taxon>Ovalentaria</taxon>
        <taxon>Atherinomorphae</taxon>
        <taxon>Cyprinodontiformes</taxon>
        <taxon>Goodeidae</taxon>
        <taxon>Goodea</taxon>
    </lineage>
</organism>
<sequence length="172" mass="19177">IDCDVIALMDDATLARQSTRQAQEERDQRSPFWDTRLARPLPGTGPLRYYSSPSSHRQPRPPATTNFQHRRSQPGFAAARFLSPVQDSSPPPLHSPCSVPAPSHRRRRRRRDASVPVSEGCANASSSLPEGWTTAFRLFPRGPCSTPPLLLLRRVGSTPRSQQQIRLSSCLQ</sequence>
<feature type="region of interest" description="Disordered" evidence="1">
    <location>
        <begin position="16"/>
        <end position="126"/>
    </location>
</feature>
<keyword evidence="3" id="KW-1185">Reference proteome</keyword>
<evidence type="ECO:0000256" key="1">
    <source>
        <dbReference type="SAM" id="MobiDB-lite"/>
    </source>
</evidence>
<proteinExistence type="predicted"/>
<dbReference type="EMBL" id="JAHRIO010086658">
    <property type="protein sequence ID" value="MEQ2186863.1"/>
    <property type="molecule type" value="Genomic_DNA"/>
</dbReference>
<gene>
    <name evidence="2" type="ORF">GOODEAATRI_033206</name>
</gene>
<feature type="non-terminal residue" evidence="2">
    <location>
        <position position="1"/>
    </location>
</feature>